<dbReference type="InterPro" id="IPR000408">
    <property type="entry name" value="Reg_chr_condens"/>
</dbReference>
<dbReference type="GO" id="GO:0005737">
    <property type="term" value="C:cytoplasm"/>
    <property type="evidence" value="ECO:0007669"/>
    <property type="project" value="TreeGrafter"/>
</dbReference>
<dbReference type="Gene3D" id="3.30.700.10">
    <property type="entry name" value="Glycoprotein, Type 4 Pilin"/>
    <property type="match status" value="1"/>
</dbReference>
<dbReference type="NCBIfam" id="TIGR02532">
    <property type="entry name" value="IV_pilin_GFxxxE"/>
    <property type="match status" value="1"/>
</dbReference>
<keyword evidence="1" id="KW-0344">Guanine-nucleotide releasing factor</keyword>
<dbReference type="InterPro" id="IPR045584">
    <property type="entry name" value="Pilin-like"/>
</dbReference>
<dbReference type="AlphaFoldDB" id="A0A6J7E2E3"/>
<keyword evidence="2" id="KW-0677">Repeat</keyword>
<keyword evidence="3" id="KW-1133">Transmembrane helix</keyword>
<dbReference type="InterPro" id="IPR058923">
    <property type="entry name" value="RCC1-like_dom"/>
</dbReference>
<evidence type="ECO:0000256" key="1">
    <source>
        <dbReference type="ARBA" id="ARBA00022658"/>
    </source>
</evidence>
<dbReference type="InterPro" id="IPR051553">
    <property type="entry name" value="Ran_GTPase-activating"/>
</dbReference>
<dbReference type="Gene3D" id="2.130.10.30">
    <property type="entry name" value="Regulator of chromosome condensation 1/beta-lactamase-inhibitor protein II"/>
    <property type="match status" value="2"/>
</dbReference>
<dbReference type="EMBL" id="CAFBLP010000022">
    <property type="protein sequence ID" value="CAB4875405.1"/>
    <property type="molecule type" value="Genomic_DNA"/>
</dbReference>
<dbReference type="PANTHER" id="PTHR45982">
    <property type="entry name" value="REGULATOR OF CHROMOSOME CONDENSATION"/>
    <property type="match status" value="1"/>
</dbReference>
<accession>A0A6J7E2E3</accession>
<name>A0A6J7E2E3_9ZZZZ</name>
<keyword evidence="3" id="KW-0472">Membrane</keyword>
<dbReference type="SUPFAM" id="SSF50985">
    <property type="entry name" value="RCC1/BLIP-II"/>
    <property type="match status" value="2"/>
</dbReference>
<evidence type="ECO:0000313" key="5">
    <source>
        <dbReference type="EMBL" id="CAB4875405.1"/>
    </source>
</evidence>
<dbReference type="PANTHER" id="PTHR45982:SF1">
    <property type="entry name" value="REGULATOR OF CHROMOSOME CONDENSATION"/>
    <property type="match status" value="1"/>
</dbReference>
<dbReference type="GO" id="GO:0005085">
    <property type="term" value="F:guanyl-nucleotide exchange factor activity"/>
    <property type="evidence" value="ECO:0007669"/>
    <property type="project" value="TreeGrafter"/>
</dbReference>
<feature type="transmembrane region" description="Helical" evidence="3">
    <location>
        <begin position="21"/>
        <end position="44"/>
    </location>
</feature>
<evidence type="ECO:0000259" key="4">
    <source>
        <dbReference type="Pfam" id="PF25390"/>
    </source>
</evidence>
<dbReference type="PRINTS" id="PR00633">
    <property type="entry name" value="RCCNDNSATION"/>
</dbReference>
<organism evidence="5">
    <name type="scientific">freshwater metagenome</name>
    <dbReference type="NCBI Taxonomy" id="449393"/>
    <lineage>
        <taxon>unclassified sequences</taxon>
        <taxon>metagenomes</taxon>
        <taxon>ecological metagenomes</taxon>
    </lineage>
</organism>
<evidence type="ECO:0000256" key="2">
    <source>
        <dbReference type="ARBA" id="ARBA00022737"/>
    </source>
</evidence>
<dbReference type="PROSITE" id="PS50012">
    <property type="entry name" value="RCC1_3"/>
    <property type="match status" value="6"/>
</dbReference>
<evidence type="ECO:0000256" key="3">
    <source>
        <dbReference type="SAM" id="Phobius"/>
    </source>
</evidence>
<reference evidence="5" key="1">
    <citation type="submission" date="2020-05" db="EMBL/GenBank/DDBJ databases">
        <authorList>
            <person name="Chiriac C."/>
            <person name="Salcher M."/>
            <person name="Ghai R."/>
            <person name="Kavagutti S V."/>
        </authorList>
    </citation>
    <scope>NUCLEOTIDE SEQUENCE</scope>
</reference>
<dbReference type="InterPro" id="IPR009091">
    <property type="entry name" value="RCC1/BLIP-II"/>
</dbReference>
<dbReference type="SUPFAM" id="SSF54523">
    <property type="entry name" value="Pili subunits"/>
    <property type="match status" value="1"/>
</dbReference>
<dbReference type="Pfam" id="PF25390">
    <property type="entry name" value="WD40_RLD"/>
    <property type="match status" value="1"/>
</dbReference>
<protein>
    <submittedName>
        <fullName evidence="5">Unannotated protein</fullName>
    </submittedName>
</protein>
<sequence>MYSSSGVWSVRTRIKALGQRVAGFTLAELAVAMLVVGVVAAIAVPNFLGARNDAFDREAQSTVSAALRSADAYYANSGDFSSSVNAACNAANDTALVSDVQRLEPNVSFVVGGVPSDNPHVVSIATANSYNADSEDLGCQVFYAAALSRSGTCFVGRLAVEGKYLGIGGTFPITVSSDASASNAAVDELVSAAANGRSFGAIRVDASAAGAAGGTETLAAGRNLCAAQGFAAVVAGINQRTYYDGWRTTVAWSQDAGSSVPPPSAVISLLAAGNGHSCTVRADTTVQCWGANDSGQLGDGTNLDSNVALVVSGIGGTGALSNVVSVTAGGVHSCALLADGTVQCWGYNGEGELGDGTTIDSNAPVVVSGLSGVVSIAAGDSHTCAVLSSGAVWCWGANAFGQLGDGTIVDASVPVNVKDPAGTGSLSGVAMVAVGDSHSCAVSSAGGAFCWGYNFFGQLGDGTTNRSSVPVVVADAAGTGVLSNVSSISVGADHSCVLSAVGGVLCWGYNDDGQLGNGSTTASPIPVVVSGASGTGALAAVTAISAGSYHTCALTSAGVLCWGYNDDGQLGNNTTTSASHPVVVSGLIGAGSISGGGTHSCALSSGVVQCWGDNTLGQLGNGTFVSSPVPV</sequence>
<proteinExistence type="predicted"/>
<gene>
    <name evidence="5" type="ORF">UFOPK3376_01094</name>
</gene>
<keyword evidence="3" id="KW-0812">Transmembrane</keyword>
<dbReference type="InterPro" id="IPR012902">
    <property type="entry name" value="N_methyl_site"/>
</dbReference>
<feature type="domain" description="RCC1-like" evidence="4">
    <location>
        <begin position="321"/>
        <end position="629"/>
    </location>
</feature>